<reference evidence="2" key="1">
    <citation type="submission" date="2017-02" db="UniProtKB">
        <authorList>
            <consortium name="WormBaseParasite"/>
        </authorList>
    </citation>
    <scope>IDENTIFICATION</scope>
</reference>
<dbReference type="AlphaFoldDB" id="A0A0N5BF53"/>
<accession>A0A0N5BF53</accession>
<proteinExistence type="predicted"/>
<dbReference type="Proteomes" id="UP000046392">
    <property type="component" value="Unplaced"/>
</dbReference>
<evidence type="ECO:0000313" key="2">
    <source>
        <dbReference type="WBParaSite" id="SPAL_0000462150.1"/>
    </source>
</evidence>
<sequence>MSKYDACKGSECYTLIHYTSSGIKIRRGCVNKRMELTEYQNDPSYEIFYCNSSSYCNDDTADISKVKSSSGASGKKYFAPISWGMNIVSSMRFQKGCTPPGGLEPPTFRLTAERANRLRHGGGIGRIPHFPSQMPILITFFWDTTFCF</sequence>
<keyword evidence="1" id="KW-1185">Reference proteome</keyword>
<dbReference type="SUPFAM" id="SSF57302">
    <property type="entry name" value="Snake toxin-like"/>
    <property type="match status" value="1"/>
</dbReference>
<dbReference type="InterPro" id="IPR045860">
    <property type="entry name" value="Snake_toxin-like_sf"/>
</dbReference>
<protein>
    <submittedName>
        <fullName evidence="2">Activin_recp domain-containing protein</fullName>
    </submittedName>
</protein>
<name>A0A0N5BF53_STREA</name>
<evidence type="ECO:0000313" key="1">
    <source>
        <dbReference type="Proteomes" id="UP000046392"/>
    </source>
</evidence>
<organism evidence="1 2">
    <name type="scientific">Strongyloides papillosus</name>
    <name type="common">Intestinal threadworm</name>
    <dbReference type="NCBI Taxonomy" id="174720"/>
    <lineage>
        <taxon>Eukaryota</taxon>
        <taxon>Metazoa</taxon>
        <taxon>Ecdysozoa</taxon>
        <taxon>Nematoda</taxon>
        <taxon>Chromadorea</taxon>
        <taxon>Rhabditida</taxon>
        <taxon>Tylenchina</taxon>
        <taxon>Panagrolaimomorpha</taxon>
        <taxon>Strongyloidoidea</taxon>
        <taxon>Strongyloididae</taxon>
        <taxon>Strongyloides</taxon>
    </lineage>
</organism>
<dbReference type="WBParaSite" id="SPAL_0000462150.1">
    <property type="protein sequence ID" value="SPAL_0000462150.1"/>
    <property type="gene ID" value="SPAL_0000462150"/>
</dbReference>